<dbReference type="CDD" id="cd08215">
    <property type="entry name" value="STKc_Nek"/>
    <property type="match status" value="1"/>
</dbReference>
<dbReference type="Proteomes" id="UP000664859">
    <property type="component" value="Unassembled WGS sequence"/>
</dbReference>
<dbReference type="PROSITE" id="PS00108">
    <property type="entry name" value="PROTEIN_KINASE_ST"/>
    <property type="match status" value="1"/>
</dbReference>
<dbReference type="InterPro" id="IPR008271">
    <property type="entry name" value="Ser/Thr_kinase_AS"/>
</dbReference>
<evidence type="ECO:0000256" key="3">
    <source>
        <dbReference type="ARBA" id="ARBA00012513"/>
    </source>
</evidence>
<dbReference type="PANTHER" id="PTHR44899:SF3">
    <property type="entry name" value="SERINE_THREONINE-PROTEIN KINASE NEK1"/>
    <property type="match status" value="1"/>
</dbReference>
<evidence type="ECO:0000256" key="14">
    <source>
        <dbReference type="RuleBase" id="RU000304"/>
    </source>
</evidence>
<keyword evidence="18" id="KW-1185">Reference proteome</keyword>
<dbReference type="SUPFAM" id="SSF56112">
    <property type="entry name" value="Protein kinase-like (PK-like)"/>
    <property type="match status" value="1"/>
</dbReference>
<dbReference type="FunFam" id="3.30.200.20:FF:000097">
    <property type="entry name" value="Probable serine/threonine-protein kinase nek1"/>
    <property type="match status" value="1"/>
</dbReference>
<keyword evidence="9 13" id="KW-0067">ATP-binding</keyword>
<reference evidence="17" key="1">
    <citation type="submission" date="2021-02" db="EMBL/GenBank/DDBJ databases">
        <title>First Annotated Genome of the Yellow-green Alga Tribonema minus.</title>
        <authorList>
            <person name="Mahan K.M."/>
        </authorList>
    </citation>
    <scope>NUCLEOTIDE SEQUENCE</scope>
    <source>
        <strain evidence="17">UTEX B ZZ1240</strain>
    </source>
</reference>
<protein>
    <recommendedName>
        <fullName evidence="3">non-specific serine/threonine protein kinase</fullName>
        <ecNumber evidence="3">2.7.11.1</ecNumber>
    </recommendedName>
</protein>
<evidence type="ECO:0000259" key="16">
    <source>
        <dbReference type="PROSITE" id="PS50011"/>
    </source>
</evidence>
<comment type="catalytic activity">
    <reaction evidence="12">
        <text>L-seryl-[protein] + ATP = O-phospho-L-seryl-[protein] + ADP + H(+)</text>
        <dbReference type="Rhea" id="RHEA:17989"/>
        <dbReference type="Rhea" id="RHEA-COMP:9863"/>
        <dbReference type="Rhea" id="RHEA-COMP:11604"/>
        <dbReference type="ChEBI" id="CHEBI:15378"/>
        <dbReference type="ChEBI" id="CHEBI:29999"/>
        <dbReference type="ChEBI" id="CHEBI:30616"/>
        <dbReference type="ChEBI" id="CHEBI:83421"/>
        <dbReference type="ChEBI" id="CHEBI:456216"/>
        <dbReference type="EC" id="2.7.11.1"/>
    </reaction>
</comment>
<evidence type="ECO:0000256" key="12">
    <source>
        <dbReference type="ARBA" id="ARBA00048679"/>
    </source>
</evidence>
<keyword evidence="5" id="KW-0808">Transferase</keyword>
<evidence type="ECO:0000256" key="6">
    <source>
        <dbReference type="ARBA" id="ARBA00022723"/>
    </source>
</evidence>
<evidence type="ECO:0000256" key="13">
    <source>
        <dbReference type="PROSITE-ProRule" id="PRU10141"/>
    </source>
</evidence>
<keyword evidence="7 13" id="KW-0547">Nucleotide-binding</keyword>
<feature type="compositionally biased region" description="Low complexity" evidence="15">
    <location>
        <begin position="380"/>
        <end position="389"/>
    </location>
</feature>
<dbReference type="GO" id="GO:0005524">
    <property type="term" value="F:ATP binding"/>
    <property type="evidence" value="ECO:0007669"/>
    <property type="project" value="UniProtKB-UniRule"/>
</dbReference>
<dbReference type="PANTHER" id="PTHR44899">
    <property type="entry name" value="CAMK FAMILY PROTEIN KINASE"/>
    <property type="match status" value="1"/>
</dbReference>
<evidence type="ECO:0000256" key="7">
    <source>
        <dbReference type="ARBA" id="ARBA00022741"/>
    </source>
</evidence>
<evidence type="ECO:0000256" key="8">
    <source>
        <dbReference type="ARBA" id="ARBA00022777"/>
    </source>
</evidence>
<comment type="catalytic activity">
    <reaction evidence="11">
        <text>L-threonyl-[protein] + ATP = O-phospho-L-threonyl-[protein] + ADP + H(+)</text>
        <dbReference type="Rhea" id="RHEA:46608"/>
        <dbReference type="Rhea" id="RHEA-COMP:11060"/>
        <dbReference type="Rhea" id="RHEA-COMP:11605"/>
        <dbReference type="ChEBI" id="CHEBI:15378"/>
        <dbReference type="ChEBI" id="CHEBI:30013"/>
        <dbReference type="ChEBI" id="CHEBI:30616"/>
        <dbReference type="ChEBI" id="CHEBI:61977"/>
        <dbReference type="ChEBI" id="CHEBI:456216"/>
        <dbReference type="EC" id="2.7.11.1"/>
    </reaction>
</comment>
<dbReference type="GO" id="GO:0004674">
    <property type="term" value="F:protein serine/threonine kinase activity"/>
    <property type="evidence" value="ECO:0007669"/>
    <property type="project" value="UniProtKB-KW"/>
</dbReference>
<dbReference type="Pfam" id="PF00069">
    <property type="entry name" value="Pkinase"/>
    <property type="match status" value="1"/>
</dbReference>
<feature type="domain" description="Protein kinase" evidence="16">
    <location>
        <begin position="4"/>
        <end position="260"/>
    </location>
</feature>
<feature type="region of interest" description="Disordered" evidence="15">
    <location>
        <begin position="380"/>
        <end position="441"/>
    </location>
</feature>
<name>A0A836CGE2_9STRA</name>
<evidence type="ECO:0000256" key="5">
    <source>
        <dbReference type="ARBA" id="ARBA00022679"/>
    </source>
</evidence>
<dbReference type="GO" id="GO:0046872">
    <property type="term" value="F:metal ion binding"/>
    <property type="evidence" value="ECO:0007669"/>
    <property type="project" value="UniProtKB-KW"/>
</dbReference>
<proteinExistence type="inferred from homology"/>
<evidence type="ECO:0000313" key="17">
    <source>
        <dbReference type="EMBL" id="KAG5182831.1"/>
    </source>
</evidence>
<comment type="cofactor">
    <cofactor evidence="1">
        <name>Mg(2+)</name>
        <dbReference type="ChEBI" id="CHEBI:18420"/>
    </cofactor>
</comment>
<gene>
    <name evidence="17" type="ORF">JKP88DRAFT_317261</name>
</gene>
<dbReference type="FunFam" id="1.10.510.10:FF:000172">
    <property type="entry name" value="serine/threonine-protein kinase Nek1 isoform X1"/>
    <property type="match status" value="1"/>
</dbReference>
<evidence type="ECO:0000256" key="9">
    <source>
        <dbReference type="ARBA" id="ARBA00022840"/>
    </source>
</evidence>
<dbReference type="Gene3D" id="1.10.510.10">
    <property type="entry name" value="Transferase(Phosphotransferase) domain 1"/>
    <property type="match status" value="1"/>
</dbReference>
<evidence type="ECO:0000313" key="18">
    <source>
        <dbReference type="Proteomes" id="UP000664859"/>
    </source>
</evidence>
<evidence type="ECO:0000256" key="2">
    <source>
        <dbReference type="ARBA" id="ARBA00010886"/>
    </source>
</evidence>
<keyword evidence="4 14" id="KW-0723">Serine/threonine-protein kinase</keyword>
<dbReference type="InterPro" id="IPR011009">
    <property type="entry name" value="Kinase-like_dom_sf"/>
</dbReference>
<accession>A0A836CGE2</accession>
<evidence type="ECO:0000256" key="1">
    <source>
        <dbReference type="ARBA" id="ARBA00001946"/>
    </source>
</evidence>
<dbReference type="Gene3D" id="3.30.200.20">
    <property type="entry name" value="Phosphorylase Kinase, domain 1"/>
    <property type="match status" value="1"/>
</dbReference>
<dbReference type="AlphaFoldDB" id="A0A836CGE2"/>
<evidence type="ECO:0000256" key="4">
    <source>
        <dbReference type="ARBA" id="ARBA00022527"/>
    </source>
</evidence>
<sequence length="475" mass="52348">MEHYERIKLLGEGSFGKVYLMRHREERKLLCMKVIKIKNIPRKEREACRMEVELLKRLHHPNIVGYRESFLTPRKDCLCIAMEYCDGGDLCEQIKGARRRLFSESKILHFFVQMSLGLHYMHSHRILHRDLKTQNVFLLGNGRVVLGDLGISKVLNGTMDFASTCIGTPYYMSPEIFKNEPYNHKSDVWALGCVLYEMTTLNHAFDSNSLNGLASKIVRGKYPPINPKYSPHLRDLIASMLATSPAARPDMDQILRHGFIKRHIHNFLADIMSREQSQIGEGTMVVKAAAVNLAGGGGGGRSSRSSTGSGAVLSRNRDMQALQEQMEELGLQSVVARALQAGRAAREQASALHREEDRKRAVEAALARLRSEREQRLAQRQAALDAAKGNRGGERGGGGLGVQRPVAVVRRESGQARARPKACGAREGAGSAQNPRRRARCCCRRRRSSSSSIAAAAAAAAAAAVSGGRPSSSAQ</sequence>
<dbReference type="PROSITE" id="PS00107">
    <property type="entry name" value="PROTEIN_KINASE_ATP"/>
    <property type="match status" value="1"/>
</dbReference>
<dbReference type="InterPro" id="IPR000719">
    <property type="entry name" value="Prot_kinase_dom"/>
</dbReference>
<organism evidence="17 18">
    <name type="scientific">Tribonema minus</name>
    <dbReference type="NCBI Taxonomy" id="303371"/>
    <lineage>
        <taxon>Eukaryota</taxon>
        <taxon>Sar</taxon>
        <taxon>Stramenopiles</taxon>
        <taxon>Ochrophyta</taxon>
        <taxon>PX clade</taxon>
        <taxon>Xanthophyceae</taxon>
        <taxon>Tribonematales</taxon>
        <taxon>Tribonemataceae</taxon>
        <taxon>Tribonema</taxon>
    </lineage>
</organism>
<dbReference type="EMBL" id="JAFCMP010000223">
    <property type="protein sequence ID" value="KAG5182831.1"/>
    <property type="molecule type" value="Genomic_DNA"/>
</dbReference>
<feature type="binding site" evidence="13">
    <location>
        <position position="43"/>
    </location>
    <ligand>
        <name>ATP</name>
        <dbReference type="ChEBI" id="CHEBI:30616"/>
    </ligand>
</feature>
<comment type="caution">
    <text evidence="17">The sequence shown here is derived from an EMBL/GenBank/DDBJ whole genome shotgun (WGS) entry which is preliminary data.</text>
</comment>
<evidence type="ECO:0000256" key="10">
    <source>
        <dbReference type="ARBA" id="ARBA00022842"/>
    </source>
</evidence>
<keyword evidence="10" id="KW-0460">Magnesium</keyword>
<evidence type="ECO:0000256" key="15">
    <source>
        <dbReference type="SAM" id="MobiDB-lite"/>
    </source>
</evidence>
<evidence type="ECO:0000256" key="11">
    <source>
        <dbReference type="ARBA" id="ARBA00047899"/>
    </source>
</evidence>
<dbReference type="OrthoDB" id="248923at2759"/>
<dbReference type="PROSITE" id="PS50011">
    <property type="entry name" value="PROTEIN_KINASE_DOM"/>
    <property type="match status" value="1"/>
</dbReference>
<dbReference type="SMART" id="SM00220">
    <property type="entry name" value="S_TKc"/>
    <property type="match status" value="1"/>
</dbReference>
<dbReference type="InterPro" id="IPR017441">
    <property type="entry name" value="Protein_kinase_ATP_BS"/>
</dbReference>
<comment type="similarity">
    <text evidence="2">Belongs to the protein kinase superfamily. NEK Ser/Thr protein kinase family. NIMA subfamily.</text>
</comment>
<keyword evidence="6" id="KW-0479">Metal-binding</keyword>
<dbReference type="InterPro" id="IPR051131">
    <property type="entry name" value="NEK_Ser/Thr_kinase_NIMA"/>
</dbReference>
<keyword evidence="8 17" id="KW-0418">Kinase</keyword>
<dbReference type="EC" id="2.7.11.1" evidence="3"/>